<gene>
    <name evidence="1" type="ORF">E3C22_13680</name>
</gene>
<evidence type="ECO:0000313" key="2">
    <source>
        <dbReference type="Proteomes" id="UP000298179"/>
    </source>
</evidence>
<proteinExistence type="predicted"/>
<dbReference type="AlphaFoldDB" id="A0A4Y8RHK4"/>
<organism evidence="1 2">
    <name type="scientific">Jiella endophytica</name>
    <dbReference type="NCBI Taxonomy" id="2558362"/>
    <lineage>
        <taxon>Bacteria</taxon>
        <taxon>Pseudomonadati</taxon>
        <taxon>Pseudomonadota</taxon>
        <taxon>Alphaproteobacteria</taxon>
        <taxon>Hyphomicrobiales</taxon>
        <taxon>Aurantimonadaceae</taxon>
        <taxon>Jiella</taxon>
    </lineage>
</organism>
<dbReference type="RefSeq" id="WP_134762618.1">
    <property type="nucleotide sequence ID" value="NZ_SOZD01000004.1"/>
</dbReference>
<dbReference type="EMBL" id="SOZD01000004">
    <property type="protein sequence ID" value="TFF21735.1"/>
    <property type="molecule type" value="Genomic_DNA"/>
</dbReference>
<comment type="caution">
    <text evidence="1">The sequence shown here is derived from an EMBL/GenBank/DDBJ whole genome shotgun (WGS) entry which is preliminary data.</text>
</comment>
<name>A0A4Y8RHK4_9HYPH</name>
<dbReference type="Proteomes" id="UP000298179">
    <property type="component" value="Unassembled WGS sequence"/>
</dbReference>
<reference evidence="1 2" key="1">
    <citation type="submission" date="2019-03" db="EMBL/GenBank/DDBJ databases">
        <title>Jiella endophytica sp. nov., a novel endophytic bacterium isolated from root of Ficus microcarpa Linn. f.</title>
        <authorList>
            <person name="Tuo L."/>
        </authorList>
    </citation>
    <scope>NUCLEOTIDE SEQUENCE [LARGE SCALE GENOMIC DNA]</scope>
    <source>
        <strain evidence="1 2">CBS5Q-3</strain>
    </source>
</reference>
<accession>A0A4Y8RHK4</accession>
<sequence length="105" mass="11572">MTTLANDLSVRDDMNCGAIIGRADLSDDVVIDALKERLASNERSEDAESLIGAAMAGDREAISFMRTIKVPAPNVRLAMPTQPLHREAQRRGFGLSSLRFSWARR</sequence>
<protein>
    <submittedName>
        <fullName evidence="1">Uncharacterized protein</fullName>
    </submittedName>
</protein>
<dbReference type="OrthoDB" id="7907182at2"/>
<evidence type="ECO:0000313" key="1">
    <source>
        <dbReference type="EMBL" id="TFF21735.1"/>
    </source>
</evidence>
<keyword evidence="2" id="KW-1185">Reference proteome</keyword>